<dbReference type="Pfam" id="PF13445">
    <property type="entry name" value="zf-RING_UBOX"/>
    <property type="match status" value="1"/>
</dbReference>
<dbReference type="Proteomes" id="UP000492821">
    <property type="component" value="Unassembled WGS sequence"/>
</dbReference>
<feature type="region of interest" description="Disordered" evidence="5">
    <location>
        <begin position="115"/>
        <end position="174"/>
    </location>
</feature>
<dbReference type="PANTHER" id="PTHR22791">
    <property type="entry name" value="RING-TYPE DOMAIN-CONTAINING PROTEIN"/>
    <property type="match status" value="1"/>
</dbReference>
<dbReference type="SUPFAM" id="SSF57850">
    <property type="entry name" value="RING/U-box"/>
    <property type="match status" value="1"/>
</dbReference>
<accession>A0A7E4UT32</accession>
<keyword evidence="3" id="KW-0862">Zinc</keyword>
<evidence type="ECO:0000256" key="2">
    <source>
        <dbReference type="ARBA" id="ARBA00022771"/>
    </source>
</evidence>
<evidence type="ECO:0000313" key="7">
    <source>
        <dbReference type="Proteomes" id="UP000492821"/>
    </source>
</evidence>
<feature type="compositionally biased region" description="Basic residues" evidence="5">
    <location>
        <begin position="1"/>
        <end position="10"/>
    </location>
</feature>
<keyword evidence="7" id="KW-1185">Reference proteome</keyword>
<feature type="region of interest" description="Disordered" evidence="5">
    <location>
        <begin position="1"/>
        <end position="25"/>
    </location>
</feature>
<dbReference type="PROSITE" id="PS00518">
    <property type="entry name" value="ZF_RING_1"/>
    <property type="match status" value="1"/>
</dbReference>
<reference evidence="8" key="2">
    <citation type="submission" date="2020-10" db="UniProtKB">
        <authorList>
            <consortium name="WormBaseParasite"/>
        </authorList>
    </citation>
    <scope>IDENTIFICATION</scope>
</reference>
<feature type="compositionally biased region" description="Polar residues" evidence="5">
    <location>
        <begin position="212"/>
        <end position="230"/>
    </location>
</feature>
<keyword evidence="2 4" id="KW-0863">Zinc-finger</keyword>
<keyword evidence="1" id="KW-0479">Metal-binding</keyword>
<dbReference type="InterPro" id="IPR051435">
    <property type="entry name" value="RING_finger_E3_ubiq-ligases"/>
</dbReference>
<evidence type="ECO:0000256" key="3">
    <source>
        <dbReference type="ARBA" id="ARBA00022833"/>
    </source>
</evidence>
<dbReference type="InterPro" id="IPR017907">
    <property type="entry name" value="Znf_RING_CS"/>
</dbReference>
<dbReference type="GO" id="GO:0061630">
    <property type="term" value="F:ubiquitin protein ligase activity"/>
    <property type="evidence" value="ECO:0007669"/>
    <property type="project" value="TreeGrafter"/>
</dbReference>
<dbReference type="WBParaSite" id="Pan_g12041.t1">
    <property type="protein sequence ID" value="Pan_g12041.t1"/>
    <property type="gene ID" value="Pan_g12041"/>
</dbReference>
<dbReference type="AlphaFoldDB" id="A0A7E4UT32"/>
<evidence type="ECO:0000256" key="1">
    <source>
        <dbReference type="ARBA" id="ARBA00022723"/>
    </source>
</evidence>
<dbReference type="InterPro" id="IPR013083">
    <property type="entry name" value="Znf_RING/FYVE/PHD"/>
</dbReference>
<reference evidence="7" key="1">
    <citation type="journal article" date="2013" name="Genetics">
        <title>The draft genome and transcriptome of Panagrellus redivivus are shaped by the harsh demands of a free-living lifestyle.</title>
        <authorList>
            <person name="Srinivasan J."/>
            <person name="Dillman A.R."/>
            <person name="Macchietto M.G."/>
            <person name="Heikkinen L."/>
            <person name="Lakso M."/>
            <person name="Fracchia K.M."/>
            <person name="Antoshechkin I."/>
            <person name="Mortazavi A."/>
            <person name="Wong G."/>
            <person name="Sternberg P.W."/>
        </authorList>
    </citation>
    <scope>NUCLEOTIDE SEQUENCE [LARGE SCALE GENOMIC DNA]</scope>
    <source>
        <strain evidence="7">MT8872</strain>
    </source>
</reference>
<dbReference type="InterPro" id="IPR027370">
    <property type="entry name" value="Znf-RING_euk"/>
</dbReference>
<evidence type="ECO:0000256" key="5">
    <source>
        <dbReference type="SAM" id="MobiDB-lite"/>
    </source>
</evidence>
<feature type="domain" description="RING-type" evidence="6">
    <location>
        <begin position="32"/>
        <end position="79"/>
    </location>
</feature>
<dbReference type="SMART" id="SM00184">
    <property type="entry name" value="RING"/>
    <property type="match status" value="1"/>
</dbReference>
<dbReference type="GO" id="GO:0008270">
    <property type="term" value="F:zinc ion binding"/>
    <property type="evidence" value="ECO:0007669"/>
    <property type="project" value="UniProtKB-KW"/>
</dbReference>
<protein>
    <submittedName>
        <fullName evidence="8">RING-type domain-containing protein</fullName>
    </submittedName>
</protein>
<dbReference type="PROSITE" id="PS50089">
    <property type="entry name" value="ZF_RING_2"/>
    <property type="match status" value="1"/>
</dbReference>
<evidence type="ECO:0000259" key="6">
    <source>
        <dbReference type="PROSITE" id="PS50089"/>
    </source>
</evidence>
<organism evidence="7 8">
    <name type="scientific">Panagrellus redivivus</name>
    <name type="common">Microworm</name>
    <dbReference type="NCBI Taxonomy" id="6233"/>
    <lineage>
        <taxon>Eukaryota</taxon>
        <taxon>Metazoa</taxon>
        <taxon>Ecdysozoa</taxon>
        <taxon>Nematoda</taxon>
        <taxon>Chromadorea</taxon>
        <taxon>Rhabditida</taxon>
        <taxon>Tylenchina</taxon>
        <taxon>Panagrolaimomorpha</taxon>
        <taxon>Panagrolaimoidea</taxon>
        <taxon>Panagrolaimidae</taxon>
        <taxon>Panagrellus</taxon>
    </lineage>
</organism>
<feature type="region of interest" description="Disordered" evidence="5">
    <location>
        <begin position="212"/>
        <end position="256"/>
    </location>
</feature>
<proteinExistence type="predicted"/>
<name>A0A7E4UT32_PANRE</name>
<dbReference type="GO" id="GO:0016567">
    <property type="term" value="P:protein ubiquitination"/>
    <property type="evidence" value="ECO:0007669"/>
    <property type="project" value="TreeGrafter"/>
</dbReference>
<dbReference type="Gene3D" id="3.30.40.10">
    <property type="entry name" value="Zinc/RING finger domain, C3HC4 (zinc finger)"/>
    <property type="match status" value="1"/>
</dbReference>
<evidence type="ECO:0000313" key="8">
    <source>
        <dbReference type="WBParaSite" id="Pan_g12041.t1"/>
    </source>
</evidence>
<sequence length="256" mass="27583">MADCTKKRKLSTTPPPSASTSEPTTDVDFSKCCICYEIYNRTNRAPISVGCGHTFCQKCVRRITKVTNQKKTFSCPVCRSVSVLDMGDFTKNLDFIQALEKLNLLASDDTEEPEILPNVAQPNAPIHTGESDEDYSSTDSAASDNEDNVGVASGSNQNPGSNAAAPSRSVRGFFVPPNQSTGRIFRPNLPAEFFLPGVSFFNNGRWSAIPPTSANGLNSSQHTVTTTSISVPPGADEVSRQRDDVPAGSNNDRNQD</sequence>
<evidence type="ECO:0000256" key="4">
    <source>
        <dbReference type="PROSITE-ProRule" id="PRU00175"/>
    </source>
</evidence>
<dbReference type="InterPro" id="IPR001841">
    <property type="entry name" value="Znf_RING"/>
</dbReference>
<dbReference type="PANTHER" id="PTHR22791:SF6">
    <property type="entry name" value="RING-TYPE DOMAIN-CONTAINING PROTEIN"/>
    <property type="match status" value="1"/>
</dbReference>